<evidence type="ECO:0000256" key="2">
    <source>
        <dbReference type="ARBA" id="ARBA00022771"/>
    </source>
</evidence>
<accession>A0A835VMY4</accession>
<keyword evidence="3 5" id="KW-0862">Zinc</keyword>
<dbReference type="SMART" id="SM00356">
    <property type="entry name" value="ZnF_C3H1"/>
    <property type="match status" value="4"/>
</dbReference>
<protein>
    <recommendedName>
        <fullName evidence="7">C3H1-type domain-containing protein</fullName>
    </recommendedName>
</protein>
<dbReference type="Pfam" id="PF00642">
    <property type="entry name" value="zf-CCCH"/>
    <property type="match status" value="4"/>
</dbReference>
<feature type="domain" description="C3H1-type" evidence="7">
    <location>
        <begin position="276"/>
        <end position="304"/>
    </location>
</feature>
<feature type="region of interest" description="Disordered" evidence="6">
    <location>
        <begin position="349"/>
        <end position="385"/>
    </location>
</feature>
<dbReference type="InterPro" id="IPR036855">
    <property type="entry name" value="Znf_CCCH_sf"/>
</dbReference>
<name>A0A835VMY4_VANPL</name>
<feature type="domain" description="C3H1-type" evidence="7">
    <location>
        <begin position="231"/>
        <end position="259"/>
    </location>
</feature>
<feature type="domain" description="C3H1-type" evidence="7">
    <location>
        <begin position="40"/>
        <end position="71"/>
    </location>
</feature>
<dbReference type="InterPro" id="IPR000571">
    <property type="entry name" value="Znf_CCCH"/>
</dbReference>
<dbReference type="GO" id="GO:0008270">
    <property type="term" value="F:zinc ion binding"/>
    <property type="evidence" value="ECO:0007669"/>
    <property type="project" value="UniProtKB-KW"/>
</dbReference>
<feature type="domain" description="C3H1-type" evidence="7">
    <location>
        <begin position="88"/>
        <end position="116"/>
    </location>
</feature>
<dbReference type="GO" id="GO:0003677">
    <property type="term" value="F:DNA binding"/>
    <property type="evidence" value="ECO:0007669"/>
    <property type="project" value="UniProtKB-KW"/>
</dbReference>
<gene>
    <name evidence="8" type="ORF">HPP92_002643</name>
</gene>
<evidence type="ECO:0000313" key="8">
    <source>
        <dbReference type="EMBL" id="KAG0502571.1"/>
    </source>
</evidence>
<sequence length="385" mass="42606">VKRSLKSQIGWSNHAKIGLISGRCILTVTAFRNNVETSIYEQIKCCRFPSHFLKTGLCKYGTTCKYNHPHEKLKQQAVSLNVLGFPMRQDEKSCPFYMRTGTCKYGVDCKFNHPQPSTMGTVYPISDASTYGSTGTPVVAMSNGPAVGGSTWPLSMGVPYISTSDMQNLQAYMPIILSPTLGNMPLQQGWTTYTGSMSLIPSAGVLETTYPPKSKNNPFPSASRIEKLPPSPDQPECQHFMRTGRCKYGSACKYNHPRERNPAVTAILSPLGLPLRPGNPMCSFYKMYGTCKYGTACRYDHPVMSYYNYTMPGVSIPNSMGFFPQHFYPQIPWNLMERTSDNIVITETKDKILPSDGNEFGNRSAESSSPSYTGVSSDSLPSHSD</sequence>
<dbReference type="PROSITE" id="PS50103">
    <property type="entry name" value="ZF_C3H1"/>
    <property type="match status" value="4"/>
</dbReference>
<dbReference type="PANTHER" id="PTHR12506">
    <property type="entry name" value="PROTEIN PHOSPHATASE RELATED"/>
    <property type="match status" value="1"/>
</dbReference>
<keyword evidence="2 5" id="KW-0863">Zinc-finger</keyword>
<dbReference type="OrthoDB" id="411372at2759"/>
<keyword evidence="4" id="KW-0238">DNA-binding</keyword>
<feature type="zinc finger region" description="C3H1-type" evidence="5">
    <location>
        <begin position="276"/>
        <end position="304"/>
    </location>
</feature>
<evidence type="ECO:0000256" key="4">
    <source>
        <dbReference type="ARBA" id="ARBA00023125"/>
    </source>
</evidence>
<feature type="zinc finger region" description="C3H1-type" evidence="5">
    <location>
        <begin position="88"/>
        <end position="116"/>
    </location>
</feature>
<dbReference type="SUPFAM" id="SSF90229">
    <property type="entry name" value="CCCH zinc finger"/>
    <property type="match status" value="3"/>
</dbReference>
<reference evidence="8 9" key="1">
    <citation type="journal article" date="2020" name="Nat. Food">
        <title>A phased Vanilla planifolia genome enables genetic improvement of flavour and production.</title>
        <authorList>
            <person name="Hasing T."/>
            <person name="Tang H."/>
            <person name="Brym M."/>
            <person name="Khazi F."/>
            <person name="Huang T."/>
            <person name="Chambers A.H."/>
        </authorList>
    </citation>
    <scope>NUCLEOTIDE SEQUENCE [LARGE SCALE GENOMIC DNA]</scope>
    <source>
        <tissue evidence="8">Leaf</tissue>
    </source>
</reference>
<feature type="non-terminal residue" evidence="8">
    <location>
        <position position="1"/>
    </location>
</feature>
<feature type="compositionally biased region" description="Polar residues" evidence="6">
    <location>
        <begin position="364"/>
        <end position="385"/>
    </location>
</feature>
<feature type="zinc finger region" description="C3H1-type" evidence="5">
    <location>
        <begin position="40"/>
        <end position="71"/>
    </location>
</feature>
<dbReference type="Gene3D" id="4.10.1000.10">
    <property type="entry name" value="Zinc finger, CCCH-type"/>
    <property type="match status" value="2"/>
</dbReference>
<dbReference type="EMBL" id="JADCNM010000001">
    <property type="protein sequence ID" value="KAG0502571.1"/>
    <property type="molecule type" value="Genomic_DNA"/>
</dbReference>
<dbReference type="AlphaFoldDB" id="A0A835VMY4"/>
<comment type="caution">
    <text evidence="8">The sequence shown here is derived from an EMBL/GenBank/DDBJ whole genome shotgun (WGS) entry which is preliminary data.</text>
</comment>
<dbReference type="Proteomes" id="UP000639772">
    <property type="component" value="Chromosome 1"/>
</dbReference>
<evidence type="ECO:0000256" key="3">
    <source>
        <dbReference type="ARBA" id="ARBA00022833"/>
    </source>
</evidence>
<evidence type="ECO:0000256" key="1">
    <source>
        <dbReference type="ARBA" id="ARBA00022723"/>
    </source>
</evidence>
<feature type="zinc finger region" description="C3H1-type" evidence="5">
    <location>
        <begin position="231"/>
        <end position="259"/>
    </location>
</feature>
<dbReference type="PANTHER" id="PTHR12506:SF50">
    <property type="entry name" value="ZINC FINGER CCCH DOMAIN-CONTAINING PROTEIN 26"/>
    <property type="match status" value="1"/>
</dbReference>
<evidence type="ECO:0000256" key="5">
    <source>
        <dbReference type="PROSITE-ProRule" id="PRU00723"/>
    </source>
</evidence>
<dbReference type="GO" id="GO:0003729">
    <property type="term" value="F:mRNA binding"/>
    <property type="evidence" value="ECO:0007669"/>
    <property type="project" value="UniProtKB-ARBA"/>
</dbReference>
<proteinExistence type="predicted"/>
<organism evidence="8 9">
    <name type="scientific">Vanilla planifolia</name>
    <name type="common">Vanilla</name>
    <dbReference type="NCBI Taxonomy" id="51239"/>
    <lineage>
        <taxon>Eukaryota</taxon>
        <taxon>Viridiplantae</taxon>
        <taxon>Streptophyta</taxon>
        <taxon>Embryophyta</taxon>
        <taxon>Tracheophyta</taxon>
        <taxon>Spermatophyta</taxon>
        <taxon>Magnoliopsida</taxon>
        <taxon>Liliopsida</taxon>
        <taxon>Asparagales</taxon>
        <taxon>Orchidaceae</taxon>
        <taxon>Vanilloideae</taxon>
        <taxon>Vanilleae</taxon>
        <taxon>Vanilla</taxon>
    </lineage>
</organism>
<evidence type="ECO:0000259" key="7">
    <source>
        <dbReference type="PROSITE" id="PS50103"/>
    </source>
</evidence>
<evidence type="ECO:0000313" key="9">
    <source>
        <dbReference type="Proteomes" id="UP000639772"/>
    </source>
</evidence>
<evidence type="ECO:0000256" key="6">
    <source>
        <dbReference type="SAM" id="MobiDB-lite"/>
    </source>
</evidence>
<keyword evidence="1 5" id="KW-0479">Metal-binding</keyword>
<dbReference type="InterPro" id="IPR050974">
    <property type="entry name" value="Plant_ZF_CCCH"/>
</dbReference>